<evidence type="ECO:0000313" key="1">
    <source>
        <dbReference type="EMBL" id="KAH9585639.1"/>
    </source>
</evidence>
<sequence>MSKEMTKSFSDNTKFSKPINEKNKAEMIEKQLIEVLKRIINDLLINKDIYERIEPAGSIIPQLYILPETHKPGLPLNQFLIFSDSLINLLEPIRKCICRHSVHDNFEFIEYIKEVNVNDKTILFPDVESLFINFPLKETSFI</sequence>
<reference evidence="1" key="2">
    <citation type="journal article" date="2019" name="Gigascience">
        <title>High-quality Schistosoma haematobium genome achieved by single-molecule and long-range sequencing.</title>
        <authorList>
            <person name="Stroehlein A.J."/>
            <person name="Korhonen P.K."/>
            <person name="Chong T.M."/>
            <person name="Lim Y.L."/>
            <person name="Chan K.G."/>
            <person name="Webster B."/>
            <person name="Rollinson D."/>
            <person name="Brindley P.J."/>
            <person name="Gasser R.B."/>
            <person name="Young N.D."/>
        </authorList>
    </citation>
    <scope>NUCLEOTIDE SEQUENCE</scope>
</reference>
<dbReference type="EMBL" id="AMPZ03000004">
    <property type="protein sequence ID" value="KAH9585639.1"/>
    <property type="molecule type" value="Genomic_DNA"/>
</dbReference>
<evidence type="ECO:0000313" key="2">
    <source>
        <dbReference type="Proteomes" id="UP000471633"/>
    </source>
</evidence>
<dbReference type="AlphaFoldDB" id="A0A922IRT0"/>
<protein>
    <submittedName>
        <fullName evidence="1">Uncharacterized protein</fullName>
    </submittedName>
</protein>
<dbReference type="RefSeq" id="XP_051068246.1">
    <property type="nucleotide sequence ID" value="XM_051208116.1"/>
</dbReference>
<dbReference type="GeneID" id="75576299"/>
<name>A0A922IRT0_SCHHA</name>
<dbReference type="KEGG" id="shx:MS3_00000294"/>
<reference evidence="1" key="3">
    <citation type="submission" date="2021-06" db="EMBL/GenBank/DDBJ databases">
        <title>Chromosome-level genome assembly for S. haematobium.</title>
        <authorList>
            <person name="Stroehlein A.J."/>
        </authorList>
    </citation>
    <scope>NUCLEOTIDE SEQUENCE</scope>
</reference>
<dbReference type="Proteomes" id="UP000471633">
    <property type="component" value="Unassembled WGS sequence"/>
</dbReference>
<accession>A0A922IRT0</accession>
<comment type="caution">
    <text evidence="1">The sequence shown here is derived from an EMBL/GenBank/DDBJ whole genome shotgun (WGS) entry which is preliminary data.</text>
</comment>
<organism evidence="1 2">
    <name type="scientific">Schistosoma haematobium</name>
    <name type="common">Blood fluke</name>
    <dbReference type="NCBI Taxonomy" id="6185"/>
    <lineage>
        <taxon>Eukaryota</taxon>
        <taxon>Metazoa</taxon>
        <taxon>Spiralia</taxon>
        <taxon>Lophotrochozoa</taxon>
        <taxon>Platyhelminthes</taxon>
        <taxon>Trematoda</taxon>
        <taxon>Digenea</taxon>
        <taxon>Strigeidida</taxon>
        <taxon>Schistosomatoidea</taxon>
        <taxon>Schistosomatidae</taxon>
        <taxon>Schistosoma</taxon>
    </lineage>
</organism>
<reference evidence="1" key="1">
    <citation type="journal article" date="2012" name="Nat. Genet.">
        <title>Whole-genome sequence of Schistosoma haematobium.</title>
        <authorList>
            <person name="Young N.D."/>
            <person name="Jex A.R."/>
            <person name="Li B."/>
            <person name="Liu S."/>
            <person name="Yang L."/>
            <person name="Xiong Z."/>
            <person name="Li Y."/>
            <person name="Cantacessi C."/>
            <person name="Hall R.S."/>
            <person name="Xu X."/>
            <person name="Chen F."/>
            <person name="Wu X."/>
            <person name="Zerlotini A."/>
            <person name="Oliveira G."/>
            <person name="Hofmann A."/>
            <person name="Zhang G."/>
            <person name="Fang X."/>
            <person name="Kang Y."/>
            <person name="Campbell B.E."/>
            <person name="Loukas A."/>
            <person name="Ranganathan S."/>
            <person name="Rollinson D."/>
            <person name="Rinaldi G."/>
            <person name="Brindley P.J."/>
            <person name="Yang H."/>
            <person name="Wang J."/>
            <person name="Wang J."/>
            <person name="Gasser R.B."/>
        </authorList>
    </citation>
    <scope>NUCLEOTIDE SEQUENCE</scope>
</reference>
<gene>
    <name evidence="1" type="ORF">MS3_00000294</name>
</gene>
<proteinExistence type="predicted"/>
<reference evidence="1" key="4">
    <citation type="journal article" date="2022" name="PLoS Pathog.">
        <title>Chromosome-level genome of Schistosoma haematobium underpins genome-wide explorations of molecular variation.</title>
        <authorList>
            <person name="Stroehlein A.J."/>
            <person name="Korhonen P.K."/>
            <person name="Lee V.V."/>
            <person name="Ralph S.A."/>
            <person name="Mentink-Kane M."/>
            <person name="You H."/>
            <person name="McManus D.P."/>
            <person name="Tchuente L.T."/>
            <person name="Stothard J.R."/>
            <person name="Kaur P."/>
            <person name="Dudchenko O."/>
            <person name="Aiden E.L."/>
            <person name="Yang B."/>
            <person name="Yang H."/>
            <person name="Emery A.M."/>
            <person name="Webster B.L."/>
            <person name="Brindley P.J."/>
            <person name="Rollinson D."/>
            <person name="Chang B.C.H."/>
            <person name="Gasser R.B."/>
            <person name="Young N.D."/>
        </authorList>
    </citation>
    <scope>NUCLEOTIDE SEQUENCE</scope>
</reference>
<keyword evidence="2" id="KW-1185">Reference proteome</keyword>
<dbReference type="CTD" id="75576299"/>